<keyword evidence="1" id="KW-0732">Signal</keyword>
<dbReference type="InterPro" id="IPR053147">
    <property type="entry name" value="Hsp_HslJ-like"/>
</dbReference>
<dbReference type="EMBL" id="JAPMIV010000007">
    <property type="protein sequence ID" value="MDV6374148.1"/>
    <property type="molecule type" value="Genomic_DNA"/>
</dbReference>
<sequence length="249" mass="26069">MKHLTLILTAALGLSALAAAQNAAPTTDGTWTLTSLTDKQQGTSAVTGTDIPTLSVQGEQMSGSAGCNTFTTSGGLTGQTFRFGPLATTRKLCEPAQNALETRYLNVLAQARAFVLRGDTLTLTSGMSKAVFKMKSKVGGTVNTRLNATWRLVGAQGEEPLTLTFGADGRVNGNTGCNLFMGEYRVTDAGLSFGALGMTRRACAEEALGKQEQTFVQDLSEVTGYEVAGSTLKLTTTSGKVLELARPVN</sequence>
<name>A0ABU4DNZ1_9DEIO</name>
<reference evidence="3 4" key="1">
    <citation type="submission" date="2022-11" db="EMBL/GenBank/DDBJ databases">
        <title>Deinococcus ZS9-10, Low Temperature and Draught-tolerating, UV-resistant Bacteria from Continental Antarctica.</title>
        <authorList>
            <person name="Cheng L."/>
        </authorList>
    </citation>
    <scope>NUCLEOTIDE SEQUENCE [LARGE SCALE GENOMIC DNA]</scope>
    <source>
        <strain evidence="3 4">ZS9-10</strain>
    </source>
</reference>
<feature type="chain" id="PRO_5047494811" evidence="1">
    <location>
        <begin position="24"/>
        <end position="249"/>
    </location>
</feature>
<accession>A0ABU4DNZ1</accession>
<dbReference type="PANTHER" id="PTHR35535">
    <property type="entry name" value="HEAT SHOCK PROTEIN HSLJ"/>
    <property type="match status" value="1"/>
</dbReference>
<dbReference type="InterPro" id="IPR038670">
    <property type="entry name" value="HslJ-like_sf"/>
</dbReference>
<protein>
    <submittedName>
        <fullName evidence="3">META domain-containing protein</fullName>
    </submittedName>
</protein>
<organism evidence="3 4">
    <name type="scientific">Deinococcus arenicola</name>
    <dbReference type="NCBI Taxonomy" id="2994950"/>
    <lineage>
        <taxon>Bacteria</taxon>
        <taxon>Thermotogati</taxon>
        <taxon>Deinococcota</taxon>
        <taxon>Deinococci</taxon>
        <taxon>Deinococcales</taxon>
        <taxon>Deinococcaceae</taxon>
        <taxon>Deinococcus</taxon>
    </lineage>
</organism>
<proteinExistence type="predicted"/>
<evidence type="ECO:0000313" key="3">
    <source>
        <dbReference type="EMBL" id="MDV6374148.1"/>
    </source>
</evidence>
<evidence type="ECO:0000256" key="1">
    <source>
        <dbReference type="SAM" id="SignalP"/>
    </source>
</evidence>
<dbReference type="InterPro" id="IPR005184">
    <property type="entry name" value="DUF306_Meta_HslJ"/>
</dbReference>
<dbReference type="PANTHER" id="PTHR35535:SF1">
    <property type="entry name" value="HEAT SHOCK PROTEIN HSLJ"/>
    <property type="match status" value="1"/>
</dbReference>
<feature type="domain" description="DUF306" evidence="2">
    <location>
        <begin position="24"/>
        <end position="131"/>
    </location>
</feature>
<dbReference type="Proteomes" id="UP001276150">
    <property type="component" value="Unassembled WGS sequence"/>
</dbReference>
<dbReference type="Gene3D" id="2.40.128.270">
    <property type="match status" value="2"/>
</dbReference>
<comment type="caution">
    <text evidence="3">The sequence shown here is derived from an EMBL/GenBank/DDBJ whole genome shotgun (WGS) entry which is preliminary data.</text>
</comment>
<dbReference type="Pfam" id="PF03724">
    <property type="entry name" value="META"/>
    <property type="match status" value="2"/>
</dbReference>
<keyword evidence="4" id="KW-1185">Reference proteome</keyword>
<dbReference type="RefSeq" id="WP_317639465.1">
    <property type="nucleotide sequence ID" value="NZ_JAPMIV010000007.1"/>
</dbReference>
<evidence type="ECO:0000313" key="4">
    <source>
        <dbReference type="Proteomes" id="UP001276150"/>
    </source>
</evidence>
<feature type="domain" description="DUF306" evidence="2">
    <location>
        <begin position="149"/>
        <end position="242"/>
    </location>
</feature>
<gene>
    <name evidence="3" type="ORF">ORD21_06005</name>
</gene>
<feature type="signal peptide" evidence="1">
    <location>
        <begin position="1"/>
        <end position="23"/>
    </location>
</feature>
<evidence type="ECO:0000259" key="2">
    <source>
        <dbReference type="Pfam" id="PF03724"/>
    </source>
</evidence>